<evidence type="ECO:0000256" key="4">
    <source>
        <dbReference type="ARBA" id="ARBA00021907"/>
    </source>
</evidence>
<evidence type="ECO:0000256" key="5">
    <source>
        <dbReference type="ARBA" id="ARBA00022475"/>
    </source>
</evidence>
<feature type="transmembrane region" description="Helical" evidence="13">
    <location>
        <begin position="295"/>
        <end position="319"/>
    </location>
</feature>
<dbReference type="PANTHER" id="PTHR47755:SF1">
    <property type="entry name" value="CELL DIVISION PROTEIN FTSX"/>
    <property type="match status" value="1"/>
</dbReference>
<evidence type="ECO:0000256" key="7">
    <source>
        <dbReference type="ARBA" id="ARBA00022618"/>
    </source>
</evidence>
<dbReference type="InterPro" id="IPR003838">
    <property type="entry name" value="ABC3_permease_C"/>
</dbReference>
<dbReference type="RefSeq" id="WP_286682199.1">
    <property type="nucleotide sequence ID" value="NZ_DAIRLQ010000010.1"/>
</dbReference>
<dbReference type="STRING" id="314276.OS145_02355"/>
<keyword evidence="5 12" id="KW-1003">Cell membrane</keyword>
<comment type="similarity">
    <text evidence="2 12">Belongs to the ABC-4 integral membrane protein family. FtsX subfamily.</text>
</comment>
<protein>
    <recommendedName>
        <fullName evidence="4 12">Cell division protein FtsX</fullName>
    </recommendedName>
</protein>
<feature type="transmembrane region" description="Helical" evidence="13">
    <location>
        <begin position="201"/>
        <end position="221"/>
    </location>
</feature>
<comment type="caution">
    <text evidence="16">The sequence shown here is derived from an EMBL/GenBank/DDBJ whole genome shotgun (WGS) entry which is preliminary data.</text>
</comment>
<evidence type="ECO:0000256" key="12">
    <source>
        <dbReference type="PIRNR" id="PIRNR003097"/>
    </source>
</evidence>
<evidence type="ECO:0000313" key="16">
    <source>
        <dbReference type="EMBL" id="HAR56735.1"/>
    </source>
</evidence>
<organism evidence="16 17">
    <name type="scientific">Idiomarina baltica</name>
    <dbReference type="NCBI Taxonomy" id="190892"/>
    <lineage>
        <taxon>Bacteria</taxon>
        <taxon>Pseudomonadati</taxon>
        <taxon>Pseudomonadota</taxon>
        <taxon>Gammaproteobacteria</taxon>
        <taxon>Alteromonadales</taxon>
        <taxon>Idiomarinaceae</taxon>
        <taxon>Idiomarina</taxon>
    </lineage>
</organism>
<evidence type="ECO:0000256" key="13">
    <source>
        <dbReference type="SAM" id="Phobius"/>
    </source>
</evidence>
<keyword evidence="7 12" id="KW-0132">Cell division</keyword>
<dbReference type="NCBIfam" id="TIGR00439">
    <property type="entry name" value="FtsX_Gneg"/>
    <property type="match status" value="1"/>
</dbReference>
<accession>A0A348WQC3</accession>
<dbReference type="EMBL" id="DMUP01000191">
    <property type="protein sequence ID" value="HAR56735.1"/>
    <property type="molecule type" value="Genomic_DNA"/>
</dbReference>
<evidence type="ECO:0000256" key="2">
    <source>
        <dbReference type="ARBA" id="ARBA00007379"/>
    </source>
</evidence>
<dbReference type="AlphaFoldDB" id="A0A348WQC3"/>
<evidence type="ECO:0000313" key="17">
    <source>
        <dbReference type="Proteomes" id="UP000262878"/>
    </source>
</evidence>
<dbReference type="InterPro" id="IPR040690">
    <property type="entry name" value="FtsX_ECD"/>
</dbReference>
<evidence type="ECO:0000256" key="1">
    <source>
        <dbReference type="ARBA" id="ARBA00004429"/>
    </source>
</evidence>
<evidence type="ECO:0000256" key="6">
    <source>
        <dbReference type="ARBA" id="ARBA00022519"/>
    </source>
</evidence>
<reference evidence="16 17" key="1">
    <citation type="journal article" date="2018" name="Nat. Biotechnol.">
        <title>A standardized bacterial taxonomy based on genome phylogeny substantially revises the tree of life.</title>
        <authorList>
            <person name="Parks D.H."/>
            <person name="Chuvochina M."/>
            <person name="Waite D.W."/>
            <person name="Rinke C."/>
            <person name="Skarshewski A."/>
            <person name="Chaumeil P.A."/>
            <person name="Hugenholtz P."/>
        </authorList>
    </citation>
    <scope>NUCLEOTIDE SEQUENCE [LARGE SCALE GENOMIC DNA]</scope>
    <source>
        <strain evidence="16">UBA9360</strain>
    </source>
</reference>
<keyword evidence="6 12" id="KW-0997">Cell inner membrane</keyword>
<dbReference type="GO" id="GO:0005886">
    <property type="term" value="C:plasma membrane"/>
    <property type="evidence" value="ECO:0007669"/>
    <property type="project" value="UniProtKB-SubCell"/>
</dbReference>
<dbReference type="GO" id="GO:0032153">
    <property type="term" value="C:cell division site"/>
    <property type="evidence" value="ECO:0007669"/>
    <property type="project" value="TreeGrafter"/>
</dbReference>
<sequence length="330" mass="36615">MSLLFRNRVVEKGAQQQTSLPFWRRILMIPVHHLQQAVSSLGELWRNPIASLMTVAVLGLSLTLPSALYVMVKNTSQIAGQWQQASEISLFLRTDASQQSVATLKQQISIRNDVESVQWVTKQEGFEQFKATSGFGETLDYFDSNPLPDVLVVTPAQQARTPARAQALLEELQQAREVQMGKLDVDWLSRLQAIVDLIQDVLAALALLLCISVILIVSNTIRLNILSKRDEIVIMKLVGATDAFIQRPFLYTGVWYGVAGGVIAWLATQLLIWWIGSAVTDVTELYQSQFSLSGLTVGEMLMVWLVAVALGLIGSFLAVRKHIKSIEPEA</sequence>
<dbReference type="Proteomes" id="UP000262878">
    <property type="component" value="Unassembled WGS sequence"/>
</dbReference>
<feature type="domain" description="FtsX extracellular" evidence="15">
    <location>
        <begin position="87"/>
        <end position="178"/>
    </location>
</feature>
<comment type="subunit">
    <text evidence="3">Forms a membrane-associated complex with FtsE.</text>
</comment>
<dbReference type="Pfam" id="PF18075">
    <property type="entry name" value="FtsX_ECD"/>
    <property type="match status" value="1"/>
</dbReference>
<feature type="domain" description="ABC3 transporter permease C-terminal" evidence="14">
    <location>
        <begin position="205"/>
        <end position="322"/>
    </location>
</feature>
<dbReference type="InterPro" id="IPR004513">
    <property type="entry name" value="FtsX"/>
</dbReference>
<evidence type="ECO:0000256" key="8">
    <source>
        <dbReference type="ARBA" id="ARBA00022692"/>
    </source>
</evidence>
<evidence type="ECO:0000259" key="15">
    <source>
        <dbReference type="Pfam" id="PF18075"/>
    </source>
</evidence>
<dbReference type="InterPro" id="IPR047590">
    <property type="entry name" value="FtsX_proteobact-type"/>
</dbReference>
<keyword evidence="10 12" id="KW-0472">Membrane</keyword>
<keyword evidence="11 12" id="KW-0131">Cell cycle</keyword>
<evidence type="ECO:0000256" key="3">
    <source>
        <dbReference type="ARBA" id="ARBA00011160"/>
    </source>
</evidence>
<evidence type="ECO:0000259" key="14">
    <source>
        <dbReference type="Pfam" id="PF02687"/>
    </source>
</evidence>
<keyword evidence="8 13" id="KW-0812">Transmembrane</keyword>
<comment type="subcellular location">
    <subcellularLocation>
        <location evidence="1">Cell inner membrane</location>
        <topology evidence="1">Multi-pass membrane protein</topology>
    </subcellularLocation>
</comment>
<dbReference type="GO" id="GO:0051301">
    <property type="term" value="P:cell division"/>
    <property type="evidence" value="ECO:0007669"/>
    <property type="project" value="UniProtKB-KW"/>
</dbReference>
<dbReference type="Pfam" id="PF02687">
    <property type="entry name" value="FtsX"/>
    <property type="match status" value="1"/>
</dbReference>
<dbReference type="PIRSF" id="PIRSF003097">
    <property type="entry name" value="FtsX"/>
    <property type="match status" value="1"/>
</dbReference>
<dbReference type="PANTHER" id="PTHR47755">
    <property type="entry name" value="CELL DIVISION PROTEIN FTSX"/>
    <property type="match status" value="1"/>
</dbReference>
<comment type="function">
    <text evidence="12">Part of the ABC transporter FtsEX involved in cellular division.</text>
</comment>
<evidence type="ECO:0000256" key="9">
    <source>
        <dbReference type="ARBA" id="ARBA00022989"/>
    </source>
</evidence>
<dbReference type="Gene3D" id="3.30.70.3040">
    <property type="match status" value="1"/>
</dbReference>
<name>A0A348WQC3_9GAMM</name>
<gene>
    <name evidence="16" type="ORF">DCR58_08120</name>
</gene>
<proteinExistence type="inferred from homology"/>
<evidence type="ECO:0000256" key="10">
    <source>
        <dbReference type="ARBA" id="ARBA00023136"/>
    </source>
</evidence>
<evidence type="ECO:0000256" key="11">
    <source>
        <dbReference type="ARBA" id="ARBA00023306"/>
    </source>
</evidence>
<feature type="transmembrane region" description="Helical" evidence="13">
    <location>
        <begin position="254"/>
        <end position="275"/>
    </location>
</feature>
<keyword evidence="9 13" id="KW-1133">Transmembrane helix</keyword>